<proteinExistence type="predicted"/>
<protein>
    <submittedName>
        <fullName evidence="1">Uncharacterized protein</fullName>
    </submittedName>
</protein>
<keyword evidence="2" id="KW-1185">Reference proteome</keyword>
<gene>
    <name evidence="1" type="ORF">PCON_04816</name>
</gene>
<dbReference type="AlphaFoldDB" id="U4KZT3"/>
<accession>U4KZT3</accession>
<organism evidence="1 2">
    <name type="scientific">Pyronema omphalodes (strain CBS 100304)</name>
    <name type="common">Pyronema confluens</name>
    <dbReference type="NCBI Taxonomy" id="1076935"/>
    <lineage>
        <taxon>Eukaryota</taxon>
        <taxon>Fungi</taxon>
        <taxon>Dikarya</taxon>
        <taxon>Ascomycota</taxon>
        <taxon>Pezizomycotina</taxon>
        <taxon>Pezizomycetes</taxon>
        <taxon>Pezizales</taxon>
        <taxon>Pyronemataceae</taxon>
        <taxon>Pyronema</taxon>
    </lineage>
</organism>
<name>U4KZT3_PYROM</name>
<evidence type="ECO:0000313" key="1">
    <source>
        <dbReference type="EMBL" id="CCX05229.1"/>
    </source>
</evidence>
<dbReference type="Proteomes" id="UP000018144">
    <property type="component" value="Unassembled WGS sequence"/>
</dbReference>
<evidence type="ECO:0000313" key="2">
    <source>
        <dbReference type="Proteomes" id="UP000018144"/>
    </source>
</evidence>
<reference evidence="1 2" key="1">
    <citation type="journal article" date="2013" name="PLoS Genet.">
        <title>The genome and development-dependent transcriptomes of Pyronema confluens: a window into fungal evolution.</title>
        <authorList>
            <person name="Traeger S."/>
            <person name="Altegoer F."/>
            <person name="Freitag M."/>
            <person name="Gabaldon T."/>
            <person name="Kempken F."/>
            <person name="Kumar A."/>
            <person name="Marcet-Houben M."/>
            <person name="Poggeler S."/>
            <person name="Stajich J.E."/>
            <person name="Nowrousian M."/>
        </authorList>
    </citation>
    <scope>NUCLEOTIDE SEQUENCE [LARGE SCALE GENOMIC DNA]</scope>
    <source>
        <strain evidence="2">CBS 100304</strain>
        <tissue evidence="1">Vegetative mycelium</tissue>
    </source>
</reference>
<sequence>MIDVVIVSTDSKHCNHYKHVVKDTSDLTTFQDLFETVSNATWSPYYPNEPPVSVKRVVVLASEDIGKDVYKLAAEIHLRVVKQECNTVKKLLPRSMLSNSGWKHIRLGPNGYFDIKKDLEPVGDLEDKWKRLLDIHKKTVLNPEFNFRMDSIFMPIDPKNPKYGAQAILCRGNIPPVSDEIVPGKFSTDDIPDANGRMAWILQYPSAKKELEWKV</sequence>
<dbReference type="EMBL" id="HF935238">
    <property type="protein sequence ID" value="CCX05229.1"/>
    <property type="molecule type" value="Genomic_DNA"/>
</dbReference>